<feature type="domain" description="tRNA-specific 2-thiouridylase MnmA-like central" evidence="13">
    <location>
        <begin position="216"/>
        <end position="278"/>
    </location>
</feature>
<accession>I0GUM4</accession>
<evidence type="ECO:0000256" key="9">
    <source>
        <dbReference type="ARBA" id="ARBA00051542"/>
    </source>
</evidence>
<dbReference type="RefSeq" id="WP_014425878.1">
    <property type="nucleotide sequence ID" value="NC_017068.1"/>
</dbReference>
<dbReference type="AlphaFoldDB" id="I0GUM4"/>
<evidence type="ECO:0000256" key="7">
    <source>
        <dbReference type="ARBA" id="ARBA00022884"/>
    </source>
</evidence>
<reference evidence="14 15" key="1">
    <citation type="submission" date="2011-10" db="EMBL/GenBank/DDBJ databases">
        <title>Whole genome sequence of Selenomonas ruminantium subsp. lactilytica TAM6421.</title>
        <authorList>
            <person name="Oguchi A."/>
            <person name="Ankai A."/>
            <person name="Kaneko J."/>
            <person name="Yamada-Narita S."/>
            <person name="Fukui S."/>
            <person name="Takahashi M."/>
            <person name="Onodera T."/>
            <person name="Kojima S."/>
            <person name="Fushimi T."/>
            <person name="Abe N."/>
            <person name="Kamio Y."/>
            <person name="Yamazaki S."/>
            <person name="Fujita N."/>
        </authorList>
    </citation>
    <scope>NUCLEOTIDE SEQUENCE [LARGE SCALE GENOMIC DNA]</scope>
    <source>
        <strain evidence="15">NBRC 103574 / TAM6421</strain>
    </source>
</reference>
<dbReference type="InterPro" id="IPR023382">
    <property type="entry name" value="MnmA-like_central_sf"/>
</dbReference>
<dbReference type="GO" id="GO:0005524">
    <property type="term" value="F:ATP binding"/>
    <property type="evidence" value="ECO:0007669"/>
    <property type="project" value="UniProtKB-KW"/>
</dbReference>
<comment type="caution">
    <text evidence="11">Lacks conserved residue(s) required for the propagation of feature annotation.</text>
</comment>
<evidence type="ECO:0000256" key="2">
    <source>
        <dbReference type="ARBA" id="ARBA00022555"/>
    </source>
</evidence>
<evidence type="ECO:0000256" key="8">
    <source>
        <dbReference type="ARBA" id="ARBA00023157"/>
    </source>
</evidence>
<comment type="function">
    <text evidence="10 11">Catalyzes the 2-thiolation of uridine at the wobble position (U34) of tRNA, leading to the formation of s(2)U34.</text>
</comment>
<dbReference type="PATRIC" id="fig|927704.6.peg.2841"/>
<dbReference type="EC" id="2.8.1.13" evidence="11"/>
<protein>
    <recommendedName>
        <fullName evidence="11">tRNA-specific 2-thiouridylase MnmA</fullName>
        <ecNumber evidence="11">2.8.1.13</ecNumber>
    </recommendedName>
</protein>
<keyword evidence="3 11" id="KW-0808">Transferase</keyword>
<dbReference type="Pfam" id="PF03054">
    <property type="entry name" value="tRNA_Me_trans"/>
    <property type="match status" value="1"/>
</dbReference>
<dbReference type="GO" id="GO:0002143">
    <property type="term" value="P:tRNA wobble position uridine thiolation"/>
    <property type="evidence" value="ECO:0007669"/>
    <property type="project" value="TreeGrafter"/>
</dbReference>
<dbReference type="HAMAP" id="MF_00144">
    <property type="entry name" value="tRNA_thiouridyl_MnmA"/>
    <property type="match status" value="1"/>
</dbReference>
<dbReference type="KEGG" id="sri:SELR_27530"/>
<proteinExistence type="inferred from homology"/>
<dbReference type="Gene3D" id="2.40.30.10">
    <property type="entry name" value="Translation factors"/>
    <property type="match status" value="1"/>
</dbReference>
<dbReference type="HOGENOM" id="CLU_035188_0_0_9"/>
<feature type="active site" description="Nucleophile" evidence="11">
    <location>
        <position position="108"/>
    </location>
</feature>
<keyword evidence="2 11" id="KW-0820">tRNA-binding</keyword>
<feature type="binding site" evidence="11">
    <location>
        <position position="39"/>
    </location>
    <ligand>
        <name>ATP</name>
        <dbReference type="ChEBI" id="CHEBI:30616"/>
    </ligand>
</feature>
<dbReference type="GO" id="GO:0000049">
    <property type="term" value="F:tRNA binding"/>
    <property type="evidence" value="ECO:0007669"/>
    <property type="project" value="UniProtKB-KW"/>
</dbReference>
<dbReference type="Gene3D" id="3.40.50.620">
    <property type="entry name" value="HUPs"/>
    <property type="match status" value="1"/>
</dbReference>
<dbReference type="GO" id="GO:0005737">
    <property type="term" value="C:cytoplasm"/>
    <property type="evidence" value="ECO:0007669"/>
    <property type="project" value="UniProtKB-SubCell"/>
</dbReference>
<feature type="binding site" evidence="11">
    <location>
        <position position="132"/>
    </location>
    <ligand>
        <name>ATP</name>
        <dbReference type="ChEBI" id="CHEBI:30616"/>
    </ligand>
</feature>
<keyword evidence="7 11" id="KW-0694">RNA-binding</keyword>
<evidence type="ECO:0000256" key="5">
    <source>
        <dbReference type="ARBA" id="ARBA00022741"/>
    </source>
</evidence>
<dbReference type="Gene3D" id="2.30.30.280">
    <property type="entry name" value="Adenine nucleotide alpha hydrolases-like domains"/>
    <property type="match status" value="1"/>
</dbReference>
<organism evidence="14 15">
    <name type="scientific">Selenomonas ruminantium subsp. lactilytica (strain NBRC 103574 / TAM6421)</name>
    <dbReference type="NCBI Taxonomy" id="927704"/>
    <lineage>
        <taxon>Bacteria</taxon>
        <taxon>Bacillati</taxon>
        <taxon>Bacillota</taxon>
        <taxon>Negativicutes</taxon>
        <taxon>Selenomonadales</taxon>
        <taxon>Selenomonadaceae</taxon>
        <taxon>Selenomonas</taxon>
    </lineage>
</organism>
<dbReference type="InterPro" id="IPR004506">
    <property type="entry name" value="MnmA-like"/>
</dbReference>
<keyword evidence="8" id="KW-1015">Disulfide bond</keyword>
<evidence type="ECO:0000313" key="14">
    <source>
        <dbReference type="EMBL" id="BAL84461.1"/>
    </source>
</evidence>
<feature type="domain" description="tRNA-specific 2-thiouridylase MnmA-like C-terminal" evidence="12">
    <location>
        <begin position="285"/>
        <end position="361"/>
    </location>
</feature>
<dbReference type="InterPro" id="IPR046884">
    <property type="entry name" value="MnmA-like_central"/>
</dbReference>
<keyword evidence="4 11" id="KW-0819">tRNA processing</keyword>
<name>I0GUM4_SELRL</name>
<sequence>MEMIKDKNSALIAMSGGVDSSVAAYLMTKQGYRCLGTTMRLYRNSDIGLGNYHTCCSQRDIDDASDVAFQLDIPYEVLDFTMEFKERIIEKFIRTYEAGGVPNPCVDCNRYMKFDRLFAFAEQKGLYYVVTGHYARITYDEGRQRYLLKKAADLSKDQSYVLYMLTQEQLAHLQFPLGDIPKEETRKIAEGLAFCNAAKHDSQDICFVPDGDYVGFMEQYTGRKYEDGPIVDEAGNVLGRHHGAVHYTTGQRKGLGIAADRPLYVTGKDMESNTVFVGPNEALYSDTLYADEMNWIAMEPPAEAIRVKAKTRYRHKEQWATAYPQGKDKIKLIFDEPQRAITVGQSVVLYDDDIVVGGGTIIEAGRQEG</sequence>
<feature type="region of interest" description="Interaction with tRNA" evidence="11">
    <location>
        <begin position="156"/>
        <end position="158"/>
    </location>
</feature>
<evidence type="ECO:0000259" key="12">
    <source>
        <dbReference type="Pfam" id="PF20258"/>
    </source>
</evidence>
<dbReference type="EMBL" id="AP012292">
    <property type="protein sequence ID" value="BAL84461.1"/>
    <property type="molecule type" value="Genomic_DNA"/>
</dbReference>
<evidence type="ECO:0000259" key="13">
    <source>
        <dbReference type="Pfam" id="PF20259"/>
    </source>
</evidence>
<comment type="subcellular location">
    <subcellularLocation>
        <location evidence="11">Cytoplasm</location>
    </subcellularLocation>
</comment>
<keyword evidence="1 11" id="KW-0963">Cytoplasm</keyword>
<dbReference type="SUPFAM" id="SSF52402">
    <property type="entry name" value="Adenine nucleotide alpha hydrolases-like"/>
    <property type="match status" value="1"/>
</dbReference>
<feature type="region of interest" description="Interaction with tRNA" evidence="11">
    <location>
        <begin position="312"/>
        <end position="313"/>
    </location>
</feature>
<dbReference type="FunFam" id="2.40.30.10:FF:000023">
    <property type="entry name" value="tRNA-specific 2-thiouridylase MnmA"/>
    <property type="match status" value="1"/>
</dbReference>
<dbReference type="CDD" id="cd01998">
    <property type="entry name" value="MnmA_TRMU-like"/>
    <property type="match status" value="1"/>
</dbReference>
<evidence type="ECO:0000256" key="4">
    <source>
        <dbReference type="ARBA" id="ARBA00022694"/>
    </source>
</evidence>
<dbReference type="PANTHER" id="PTHR11933:SF5">
    <property type="entry name" value="MITOCHONDRIAL TRNA-SPECIFIC 2-THIOURIDYLASE 1"/>
    <property type="match status" value="1"/>
</dbReference>
<comment type="catalytic activity">
    <reaction evidence="9 11">
        <text>S-sulfanyl-L-cysteinyl-[protein] + uridine(34) in tRNA + AH2 + ATP = 2-thiouridine(34) in tRNA + L-cysteinyl-[protein] + A + AMP + diphosphate + H(+)</text>
        <dbReference type="Rhea" id="RHEA:47032"/>
        <dbReference type="Rhea" id="RHEA-COMP:10131"/>
        <dbReference type="Rhea" id="RHEA-COMP:11726"/>
        <dbReference type="Rhea" id="RHEA-COMP:11727"/>
        <dbReference type="Rhea" id="RHEA-COMP:11728"/>
        <dbReference type="ChEBI" id="CHEBI:13193"/>
        <dbReference type="ChEBI" id="CHEBI:15378"/>
        <dbReference type="ChEBI" id="CHEBI:17499"/>
        <dbReference type="ChEBI" id="CHEBI:29950"/>
        <dbReference type="ChEBI" id="CHEBI:30616"/>
        <dbReference type="ChEBI" id="CHEBI:33019"/>
        <dbReference type="ChEBI" id="CHEBI:61963"/>
        <dbReference type="ChEBI" id="CHEBI:65315"/>
        <dbReference type="ChEBI" id="CHEBI:87170"/>
        <dbReference type="ChEBI" id="CHEBI:456215"/>
        <dbReference type="EC" id="2.8.1.13"/>
    </reaction>
</comment>
<feature type="site" description="Interaction with tRNA" evidence="11">
    <location>
        <position position="345"/>
    </location>
</feature>
<evidence type="ECO:0000256" key="6">
    <source>
        <dbReference type="ARBA" id="ARBA00022840"/>
    </source>
</evidence>
<evidence type="ECO:0000256" key="10">
    <source>
        <dbReference type="ARBA" id="ARBA00056575"/>
    </source>
</evidence>
<dbReference type="Proteomes" id="UP000007887">
    <property type="component" value="Chromosome"/>
</dbReference>
<keyword evidence="6 11" id="KW-0067">ATP-binding</keyword>
<comment type="similarity">
    <text evidence="11">Belongs to the MnmA/TRMU family.</text>
</comment>
<feature type="binding site" evidence="11">
    <location>
        <begin position="13"/>
        <end position="20"/>
    </location>
    <ligand>
        <name>ATP</name>
        <dbReference type="ChEBI" id="CHEBI:30616"/>
    </ligand>
</feature>
<dbReference type="Pfam" id="PF20258">
    <property type="entry name" value="tRNA_Me_trans_C"/>
    <property type="match status" value="1"/>
</dbReference>
<evidence type="ECO:0000256" key="3">
    <source>
        <dbReference type="ARBA" id="ARBA00022679"/>
    </source>
</evidence>
<feature type="active site" description="Cysteine persulfide intermediate" evidence="11">
    <location>
        <position position="206"/>
    </location>
</feature>
<feature type="site" description="Interaction with tRNA" evidence="11">
    <location>
        <position position="133"/>
    </location>
</feature>
<dbReference type="eggNOG" id="COG0482">
    <property type="taxonomic scope" value="Bacteria"/>
</dbReference>
<dbReference type="InterPro" id="IPR014729">
    <property type="entry name" value="Rossmann-like_a/b/a_fold"/>
</dbReference>
<keyword evidence="5 11" id="KW-0547">Nucleotide-binding</keyword>
<dbReference type="NCBIfam" id="TIGR00420">
    <property type="entry name" value="trmU"/>
    <property type="match status" value="1"/>
</dbReference>
<evidence type="ECO:0000256" key="11">
    <source>
        <dbReference type="HAMAP-Rule" id="MF_00144"/>
    </source>
</evidence>
<dbReference type="FunFam" id="2.30.30.280:FF:000001">
    <property type="entry name" value="tRNA-specific 2-thiouridylase MnmA"/>
    <property type="match status" value="1"/>
</dbReference>
<evidence type="ECO:0000313" key="15">
    <source>
        <dbReference type="Proteomes" id="UP000007887"/>
    </source>
</evidence>
<dbReference type="Pfam" id="PF20259">
    <property type="entry name" value="tRNA_Me_trans_M"/>
    <property type="match status" value="1"/>
</dbReference>
<evidence type="ECO:0000256" key="1">
    <source>
        <dbReference type="ARBA" id="ARBA00022490"/>
    </source>
</evidence>
<dbReference type="NCBIfam" id="NF001138">
    <property type="entry name" value="PRK00143.1"/>
    <property type="match status" value="1"/>
</dbReference>
<gene>
    <name evidence="11 14" type="primary">mnmA</name>
    <name evidence="14" type="ordered locus">SELR_27530</name>
</gene>
<dbReference type="GO" id="GO:0103016">
    <property type="term" value="F:tRNA-uridine 2-sulfurtransferase activity"/>
    <property type="evidence" value="ECO:0007669"/>
    <property type="project" value="UniProtKB-EC"/>
</dbReference>
<dbReference type="InterPro" id="IPR046885">
    <property type="entry name" value="MnmA-like_C"/>
</dbReference>
<dbReference type="PANTHER" id="PTHR11933">
    <property type="entry name" value="TRNA 5-METHYLAMINOMETHYL-2-THIOURIDYLATE -METHYLTRANSFERASE"/>
    <property type="match status" value="1"/>
</dbReference>